<proteinExistence type="inferred from homology"/>
<evidence type="ECO:0000256" key="2">
    <source>
        <dbReference type="ARBA" id="ARBA00009773"/>
    </source>
</evidence>
<comment type="similarity">
    <text evidence="2">Belongs to the autoinducer-2 exporter (AI-2E) (TC 2.A.86) family.</text>
</comment>
<keyword evidence="10" id="KW-1185">Reference proteome</keyword>
<evidence type="ECO:0000256" key="3">
    <source>
        <dbReference type="ARBA" id="ARBA00022448"/>
    </source>
</evidence>
<dbReference type="PANTHER" id="PTHR21716:SF53">
    <property type="entry name" value="PERMEASE PERM-RELATED"/>
    <property type="match status" value="1"/>
</dbReference>
<accession>A0A3D9V4L9</accession>
<evidence type="ECO:0000256" key="5">
    <source>
        <dbReference type="ARBA" id="ARBA00022692"/>
    </source>
</evidence>
<evidence type="ECO:0000256" key="1">
    <source>
        <dbReference type="ARBA" id="ARBA00004651"/>
    </source>
</evidence>
<dbReference type="Pfam" id="PF01594">
    <property type="entry name" value="AI-2E_transport"/>
    <property type="match status" value="1"/>
</dbReference>
<evidence type="ECO:0000256" key="4">
    <source>
        <dbReference type="ARBA" id="ARBA00022475"/>
    </source>
</evidence>
<keyword evidence="5 8" id="KW-0812">Transmembrane</keyword>
<evidence type="ECO:0000256" key="7">
    <source>
        <dbReference type="ARBA" id="ARBA00023136"/>
    </source>
</evidence>
<keyword evidence="7 8" id="KW-0472">Membrane</keyword>
<dbReference type="AlphaFoldDB" id="A0A3D9V4L9"/>
<name>A0A3D9V4L9_THECX</name>
<dbReference type="PANTHER" id="PTHR21716">
    <property type="entry name" value="TRANSMEMBRANE PROTEIN"/>
    <property type="match status" value="1"/>
</dbReference>
<evidence type="ECO:0000256" key="6">
    <source>
        <dbReference type="ARBA" id="ARBA00022989"/>
    </source>
</evidence>
<feature type="transmembrane region" description="Helical" evidence="8">
    <location>
        <begin position="316"/>
        <end position="341"/>
    </location>
</feature>
<organism evidence="9 10">
    <name type="scientific">Thermasporomyces composti</name>
    <dbReference type="NCBI Taxonomy" id="696763"/>
    <lineage>
        <taxon>Bacteria</taxon>
        <taxon>Bacillati</taxon>
        <taxon>Actinomycetota</taxon>
        <taxon>Actinomycetes</taxon>
        <taxon>Propionibacteriales</taxon>
        <taxon>Nocardioidaceae</taxon>
        <taxon>Thermasporomyces</taxon>
    </lineage>
</organism>
<feature type="transmembrane region" description="Helical" evidence="8">
    <location>
        <begin position="171"/>
        <end position="200"/>
    </location>
</feature>
<sequence length="363" mass="38081">MGAPGAGSARPPERPTVELPPAILVASEWSWRLLLIGFAVVLLGWLLLTLRVVVVPLLVAVLITALIVPVTNALSRVGIARGVAAGLTLLGLVLLVLGLLALVGQQVAAGYAGLARQLVRGLNEIKLWLIRGPLGLSERDIDEAFNSLGALVTTDQLTQGALQVGTTLGHIVAGLLLTLFATYFLLYEGARIWAWVVRLFPRRARGRVDSSARRGWMSLTAFVRATVMVAAVDAVGIALVALILGLPFVVPIGVLVFLTSFVPIVGALVSGAVAVLLALVVKGPVIAIVMLGGVLLVQQAEAHILQPFLMGHFVRIHPLAILLAITTGAYLAGIVGALFAVPLTAFINAVAFHLANERSDVEV</sequence>
<feature type="transmembrane region" description="Helical" evidence="8">
    <location>
        <begin position="250"/>
        <end position="269"/>
    </location>
</feature>
<feature type="transmembrane region" description="Helical" evidence="8">
    <location>
        <begin position="54"/>
        <end position="75"/>
    </location>
</feature>
<keyword evidence="6 8" id="KW-1133">Transmembrane helix</keyword>
<dbReference type="Proteomes" id="UP000256485">
    <property type="component" value="Unassembled WGS sequence"/>
</dbReference>
<comment type="subcellular location">
    <subcellularLocation>
        <location evidence="1">Cell membrane</location>
        <topology evidence="1">Multi-pass membrane protein</topology>
    </subcellularLocation>
</comment>
<dbReference type="EMBL" id="QTUC01000001">
    <property type="protein sequence ID" value="REF35643.1"/>
    <property type="molecule type" value="Genomic_DNA"/>
</dbReference>
<evidence type="ECO:0000256" key="8">
    <source>
        <dbReference type="SAM" id="Phobius"/>
    </source>
</evidence>
<dbReference type="InterPro" id="IPR002549">
    <property type="entry name" value="AI-2E-like"/>
</dbReference>
<dbReference type="GO" id="GO:0005886">
    <property type="term" value="C:plasma membrane"/>
    <property type="evidence" value="ECO:0007669"/>
    <property type="project" value="UniProtKB-SubCell"/>
</dbReference>
<protein>
    <submittedName>
        <fullName evidence="9">Putative PurR-regulated permease PerM</fullName>
    </submittedName>
</protein>
<feature type="transmembrane region" description="Helical" evidence="8">
    <location>
        <begin position="82"/>
        <end position="103"/>
    </location>
</feature>
<reference evidence="9 10" key="1">
    <citation type="submission" date="2018-08" db="EMBL/GenBank/DDBJ databases">
        <title>Sequencing the genomes of 1000 actinobacteria strains.</title>
        <authorList>
            <person name="Klenk H.-P."/>
        </authorList>
    </citation>
    <scope>NUCLEOTIDE SEQUENCE [LARGE SCALE GENOMIC DNA]</scope>
    <source>
        <strain evidence="9 10">DSM 22891</strain>
    </source>
</reference>
<gene>
    <name evidence="9" type="ORF">DFJ64_1026</name>
</gene>
<feature type="transmembrane region" description="Helical" evidence="8">
    <location>
        <begin position="276"/>
        <end position="296"/>
    </location>
</feature>
<evidence type="ECO:0000313" key="10">
    <source>
        <dbReference type="Proteomes" id="UP000256485"/>
    </source>
</evidence>
<comment type="caution">
    <text evidence="9">The sequence shown here is derived from an EMBL/GenBank/DDBJ whole genome shotgun (WGS) entry which is preliminary data.</text>
</comment>
<evidence type="ECO:0000313" key="9">
    <source>
        <dbReference type="EMBL" id="REF35643.1"/>
    </source>
</evidence>
<feature type="transmembrane region" description="Helical" evidence="8">
    <location>
        <begin position="29"/>
        <end position="48"/>
    </location>
</feature>
<keyword evidence="3" id="KW-0813">Transport</keyword>
<dbReference type="GO" id="GO:0055085">
    <property type="term" value="P:transmembrane transport"/>
    <property type="evidence" value="ECO:0007669"/>
    <property type="project" value="TreeGrafter"/>
</dbReference>
<dbReference type="RefSeq" id="WP_115849391.1">
    <property type="nucleotide sequence ID" value="NZ_QTUC01000001.1"/>
</dbReference>
<keyword evidence="4" id="KW-1003">Cell membrane</keyword>
<feature type="transmembrane region" description="Helical" evidence="8">
    <location>
        <begin position="221"/>
        <end position="244"/>
    </location>
</feature>
<dbReference type="OrthoDB" id="9784366at2"/>